<evidence type="ECO:0000313" key="3">
    <source>
        <dbReference type="Proteomes" id="UP000604046"/>
    </source>
</evidence>
<feature type="domain" description="ATPase RavA-like AAA lid" evidence="1">
    <location>
        <begin position="247"/>
        <end position="317"/>
    </location>
</feature>
<dbReference type="Gene3D" id="3.40.50.1820">
    <property type="entry name" value="alpha/beta hydrolase"/>
    <property type="match status" value="1"/>
</dbReference>
<comment type="caution">
    <text evidence="2">The sequence shown here is derived from an EMBL/GenBank/DDBJ whole genome shotgun (WGS) entry which is preliminary data.</text>
</comment>
<dbReference type="PANTHER" id="PTHR32204">
    <property type="entry name" value="ATPASE RAVA"/>
    <property type="match status" value="1"/>
</dbReference>
<dbReference type="Pfam" id="PF17868">
    <property type="entry name" value="AAA_lid_8"/>
    <property type="match status" value="1"/>
</dbReference>
<dbReference type="AlphaFoldDB" id="A0A812GG70"/>
<keyword evidence="3" id="KW-1185">Reference proteome</keyword>
<evidence type="ECO:0000259" key="1">
    <source>
        <dbReference type="Pfam" id="PF17868"/>
    </source>
</evidence>
<dbReference type="Proteomes" id="UP000604046">
    <property type="component" value="Unassembled WGS sequence"/>
</dbReference>
<proteinExistence type="predicted"/>
<sequence length="485" mass="54265">MSVWIPKILEPYEGGTDGDGLPPAFDLLTRRAEIAPDRFKGPWHPSKTLPKVLKVVDAMRKAGIKRYGVLGVCYGAWVGFHLARSVPSWELICGASPHPSLHMEAVVGGDPVALAREIRCPWAFFPCGEAGKEGADPPMYDADGDVFRELEARFPGKNKTKRYKSVRHGFFARGAIKDGNFKAGDGEQVKRAVAECVADVSSFYRKRGLLKADARSYLRMFCCWCCCLQGVNHGIHNAESVTFPAHLLDLIVGLRAYLRDEAEPPVRLSDRRMGKAVRLIRLAALAAGSTEVSELDLLLLQHMCWDKEPSQAGEVRVWLLERMRNAHNEDSEKDVVDQASLRSFQLKEASAPDNEFLDELKQLGQASVLCMRELFRTVVNDGDISEDKRILLQNAGVLLSQVDGKTWVSFPDNQGQLKELTPQQLSKLRPFFNDVAEELRELHDFMRTAFGEQELKKQEVQMLCDDQGSRFSVVGSTKCLGIYRV</sequence>
<dbReference type="InterPro" id="IPR050513">
    <property type="entry name" value="RavA_ATPases"/>
</dbReference>
<name>A0A812GG70_9DINO</name>
<reference evidence="2" key="1">
    <citation type="submission" date="2021-02" db="EMBL/GenBank/DDBJ databases">
        <authorList>
            <person name="Dougan E. K."/>
            <person name="Rhodes N."/>
            <person name="Thang M."/>
            <person name="Chan C."/>
        </authorList>
    </citation>
    <scope>NUCLEOTIDE SEQUENCE</scope>
</reference>
<dbReference type="EMBL" id="CAJNDS010000025">
    <property type="protein sequence ID" value="CAE6922018.1"/>
    <property type="molecule type" value="Genomic_DNA"/>
</dbReference>
<gene>
    <name evidence="2" type="primary">Slc24a1</name>
    <name evidence="2" type="ORF">SNAT2548_LOCUS491</name>
</gene>
<dbReference type="PANTHER" id="PTHR32204:SF0">
    <property type="entry name" value="ATPASE RAVA"/>
    <property type="match status" value="1"/>
</dbReference>
<protein>
    <submittedName>
        <fullName evidence="2">Slc24a1 protein</fullName>
    </submittedName>
</protein>
<dbReference type="InterPro" id="IPR041538">
    <property type="entry name" value="RavA-like_AAA_lid"/>
</dbReference>
<organism evidence="2 3">
    <name type="scientific">Symbiodinium natans</name>
    <dbReference type="NCBI Taxonomy" id="878477"/>
    <lineage>
        <taxon>Eukaryota</taxon>
        <taxon>Sar</taxon>
        <taxon>Alveolata</taxon>
        <taxon>Dinophyceae</taxon>
        <taxon>Suessiales</taxon>
        <taxon>Symbiodiniaceae</taxon>
        <taxon>Symbiodinium</taxon>
    </lineage>
</organism>
<dbReference type="SUPFAM" id="SSF53474">
    <property type="entry name" value="alpha/beta-Hydrolases"/>
    <property type="match status" value="1"/>
</dbReference>
<dbReference type="InterPro" id="IPR029058">
    <property type="entry name" value="AB_hydrolase_fold"/>
</dbReference>
<dbReference type="OrthoDB" id="17560at2759"/>
<accession>A0A812GG70</accession>
<evidence type="ECO:0000313" key="2">
    <source>
        <dbReference type="EMBL" id="CAE6922018.1"/>
    </source>
</evidence>